<comment type="subcellular location">
    <subcellularLocation>
        <location evidence="1">Cell inner membrane</location>
        <topology evidence="1">Single-pass membrane protein</topology>
    </subcellularLocation>
</comment>
<evidence type="ECO:0000259" key="11">
    <source>
        <dbReference type="Pfam" id="PF25885"/>
    </source>
</evidence>
<dbReference type="Pfam" id="PF25885">
    <property type="entry name" value="HH_EMRA"/>
    <property type="match status" value="1"/>
</dbReference>
<dbReference type="PANTHER" id="PTHR30386:SF19">
    <property type="entry name" value="MULTIDRUG EXPORT PROTEIN EMRA-RELATED"/>
    <property type="match status" value="1"/>
</dbReference>
<dbReference type="FunFam" id="2.40.30.170:FF:000003">
    <property type="entry name" value="Multidrug resistance protein A"/>
    <property type="match status" value="1"/>
</dbReference>
<accession>A0A1I7ECK9</accession>
<keyword evidence="5" id="KW-0997">Cell inner membrane</keyword>
<dbReference type="Proteomes" id="UP000198844">
    <property type="component" value="Unassembled WGS sequence"/>
</dbReference>
<dbReference type="InterPro" id="IPR050739">
    <property type="entry name" value="MFP"/>
</dbReference>
<feature type="compositionally biased region" description="Low complexity" evidence="9">
    <location>
        <begin position="21"/>
        <end position="32"/>
    </location>
</feature>
<dbReference type="Gene3D" id="2.40.50.100">
    <property type="match status" value="1"/>
</dbReference>
<feature type="transmembrane region" description="Helical" evidence="10">
    <location>
        <begin position="42"/>
        <end position="64"/>
    </location>
</feature>
<comment type="similarity">
    <text evidence="2">Belongs to the membrane fusion protein (MFP) (TC 8.A.1) family.</text>
</comment>
<evidence type="ECO:0000256" key="2">
    <source>
        <dbReference type="ARBA" id="ARBA00009477"/>
    </source>
</evidence>
<dbReference type="GO" id="GO:0015721">
    <property type="term" value="P:bile acid and bile salt transport"/>
    <property type="evidence" value="ECO:0007669"/>
    <property type="project" value="UniProtKB-ARBA"/>
</dbReference>
<keyword evidence="3" id="KW-0813">Transport</keyword>
<dbReference type="SUPFAM" id="SSF111369">
    <property type="entry name" value="HlyD-like secretion proteins"/>
    <property type="match status" value="2"/>
</dbReference>
<keyword evidence="4" id="KW-1003">Cell membrane</keyword>
<feature type="region of interest" description="Disordered" evidence="9">
    <location>
        <begin position="1"/>
        <end position="32"/>
    </location>
</feature>
<feature type="region of interest" description="Disordered" evidence="9">
    <location>
        <begin position="405"/>
        <end position="445"/>
    </location>
</feature>
<gene>
    <name evidence="12" type="ORF">SAMN05192563_1016139</name>
</gene>
<evidence type="ECO:0000313" key="12">
    <source>
        <dbReference type="EMBL" id="SFU21595.1"/>
    </source>
</evidence>
<dbReference type="GO" id="GO:1990961">
    <property type="term" value="P:xenobiotic detoxification by transmembrane export across the plasma membrane"/>
    <property type="evidence" value="ECO:0007669"/>
    <property type="project" value="UniProtKB-ARBA"/>
</dbReference>
<feature type="domain" description="Multidrug export protein EmrA/FarA alpha-helical hairpin" evidence="11">
    <location>
        <begin position="116"/>
        <end position="235"/>
    </location>
</feature>
<keyword evidence="8 10" id="KW-0472">Membrane</keyword>
<dbReference type="Gene3D" id="1.10.287.470">
    <property type="entry name" value="Helix hairpin bin"/>
    <property type="match status" value="1"/>
</dbReference>
<evidence type="ECO:0000256" key="8">
    <source>
        <dbReference type="ARBA" id="ARBA00023136"/>
    </source>
</evidence>
<dbReference type="AlphaFoldDB" id="A0A1I7ECK9"/>
<evidence type="ECO:0000256" key="5">
    <source>
        <dbReference type="ARBA" id="ARBA00022519"/>
    </source>
</evidence>
<dbReference type="Gene3D" id="2.40.30.170">
    <property type="match status" value="1"/>
</dbReference>
<name>A0A1I7ECK9_9BURK</name>
<evidence type="ECO:0000313" key="13">
    <source>
        <dbReference type="Proteomes" id="UP000198844"/>
    </source>
</evidence>
<keyword evidence="7 10" id="KW-1133">Transmembrane helix</keyword>
<dbReference type="PANTHER" id="PTHR30386">
    <property type="entry name" value="MEMBRANE FUSION SUBUNIT OF EMRAB-TOLC MULTIDRUG EFFLUX PUMP"/>
    <property type="match status" value="1"/>
</dbReference>
<dbReference type="GO" id="GO:0046677">
    <property type="term" value="P:response to antibiotic"/>
    <property type="evidence" value="ECO:0007669"/>
    <property type="project" value="UniProtKB-ARBA"/>
</dbReference>
<dbReference type="InterPro" id="IPR058633">
    <property type="entry name" value="EmrA/FarA_HH"/>
</dbReference>
<evidence type="ECO:0000256" key="7">
    <source>
        <dbReference type="ARBA" id="ARBA00022989"/>
    </source>
</evidence>
<evidence type="ECO:0000256" key="3">
    <source>
        <dbReference type="ARBA" id="ARBA00022448"/>
    </source>
</evidence>
<dbReference type="OrthoDB" id="9811754at2"/>
<dbReference type="GO" id="GO:0005886">
    <property type="term" value="C:plasma membrane"/>
    <property type="evidence" value="ECO:0007669"/>
    <property type="project" value="UniProtKB-SubCell"/>
</dbReference>
<evidence type="ECO:0000256" key="4">
    <source>
        <dbReference type="ARBA" id="ARBA00022475"/>
    </source>
</evidence>
<dbReference type="EMBL" id="FPBH01000016">
    <property type="protein sequence ID" value="SFU21595.1"/>
    <property type="molecule type" value="Genomic_DNA"/>
</dbReference>
<dbReference type="RefSeq" id="WP_093638710.1">
    <property type="nucleotide sequence ID" value="NZ_CAJNBE010000048.1"/>
</dbReference>
<evidence type="ECO:0000256" key="10">
    <source>
        <dbReference type="SAM" id="Phobius"/>
    </source>
</evidence>
<keyword evidence="6 10" id="KW-0812">Transmembrane</keyword>
<organism evidence="12 13">
    <name type="scientific">Paraburkholderia aspalathi</name>
    <dbReference type="NCBI Taxonomy" id="1324617"/>
    <lineage>
        <taxon>Bacteria</taxon>
        <taxon>Pseudomonadati</taxon>
        <taxon>Pseudomonadota</taxon>
        <taxon>Betaproteobacteria</taxon>
        <taxon>Burkholderiales</taxon>
        <taxon>Burkholderiaceae</taxon>
        <taxon>Paraburkholderia</taxon>
    </lineage>
</organism>
<protein>
    <submittedName>
        <fullName evidence="12">Membrane fusion protein, multidrug efflux system</fullName>
    </submittedName>
</protein>
<reference evidence="12 13" key="1">
    <citation type="submission" date="2016-10" db="EMBL/GenBank/DDBJ databases">
        <authorList>
            <person name="de Groot N.N."/>
        </authorList>
    </citation>
    <scope>NUCLEOTIDE SEQUENCE [LARGE SCALE GENOMIC DNA]</scope>
    <source>
        <strain evidence="12 13">LMG 27731</strain>
    </source>
</reference>
<proteinExistence type="inferred from homology"/>
<evidence type="ECO:0000256" key="6">
    <source>
        <dbReference type="ARBA" id="ARBA00022692"/>
    </source>
</evidence>
<evidence type="ECO:0000256" key="1">
    <source>
        <dbReference type="ARBA" id="ARBA00004377"/>
    </source>
</evidence>
<evidence type="ECO:0000256" key="9">
    <source>
        <dbReference type="SAM" id="MobiDB-lite"/>
    </source>
</evidence>
<sequence length="470" mass="50844">MSTTEDPVTSAKPTSPPYPPTQAQATQVAADPEATTNGKRRLLMTLFIIVLLIAAIAYGLYYFLIARFHETTDDAYVNGNVVQITPQVMGTVISVNADDTQTVHVGDAIVVLDPADSKVTLDQAEANLAQTVRQVRTLFVNDNQYAAQVALRQSDLSRAEDDLRRRMTIAQTGAISLEEISHARDTVRGAQASLNAAEQELQSNRALTANTDITDHPNVRAAAAKVRDSYINFARNTMPAPVTGYVAQRSVQVGQRVLPGTPLMGIVPLNAVWVDANFKEVQLQHMRIGQPVELTADVYGSSVVFHGKVIGFSAGTGSAFSLLPAQNATGNWIKVVQRLPVRIGLDPKELEKHPLRIGLSMNVDVTIKNDQGGQLGAAPNTIYQTDVFARYGDQADAEIARIIQENEGSAGPGNEAQDTSSHRKKPTVGHAMQQPTGIGRKYQNKSFVFLPQHGLEQFAASGSEEKGTRQ</sequence>